<evidence type="ECO:0000313" key="2">
    <source>
        <dbReference type="EMBL" id="CAF1396192.1"/>
    </source>
</evidence>
<dbReference type="InterPro" id="IPR001466">
    <property type="entry name" value="Beta-lactam-related"/>
</dbReference>
<protein>
    <recommendedName>
        <fullName evidence="1">Beta-lactamase-related domain-containing protein</fullName>
    </recommendedName>
</protein>
<sequence length="327" mass="36992">MQLVEENLTDLDTDINYYLLSTDPRIFHPLYPSHRITLRQLLSHSASIDTNGEMPFASIQPGDAALGKTSLADRCFTYLNPNASNWLPQVPGTVSLYSNIGASLAALIVERITKMPYERYVREKILNPLDIKVGEAGFRLSDIHHKERLVEHYAFNASYLKEWRRQLPQLDVTQSNVTNWLHIPFFSIPDYPSGLMRMSAVSLSLFLRMFMNNGSSLLHPHSIVEIRTSVDGVVPYQNLHSPSNQSPLPPPKYGLIWNWQTMPDGRRFIGHNGVMPGATNLMVINEQDTIGIIFLSNTDAMISNDVSMKFYDTVMGIVLSLFDCFES</sequence>
<gene>
    <name evidence="2" type="ORF">ZHD862_LOCUS32882</name>
</gene>
<dbReference type="Proteomes" id="UP000663864">
    <property type="component" value="Unassembled WGS sequence"/>
</dbReference>
<dbReference type="InterPro" id="IPR050491">
    <property type="entry name" value="AmpC-like"/>
</dbReference>
<reference evidence="2" key="1">
    <citation type="submission" date="2021-02" db="EMBL/GenBank/DDBJ databases">
        <authorList>
            <person name="Nowell W R."/>
        </authorList>
    </citation>
    <scope>NUCLEOTIDE SEQUENCE</scope>
</reference>
<dbReference type="Gene3D" id="3.40.710.10">
    <property type="entry name" value="DD-peptidase/beta-lactamase superfamily"/>
    <property type="match status" value="1"/>
</dbReference>
<organism evidence="2 3">
    <name type="scientific">Rotaria sordida</name>
    <dbReference type="NCBI Taxonomy" id="392033"/>
    <lineage>
        <taxon>Eukaryota</taxon>
        <taxon>Metazoa</taxon>
        <taxon>Spiralia</taxon>
        <taxon>Gnathifera</taxon>
        <taxon>Rotifera</taxon>
        <taxon>Eurotatoria</taxon>
        <taxon>Bdelloidea</taxon>
        <taxon>Philodinida</taxon>
        <taxon>Philodinidae</taxon>
        <taxon>Rotaria</taxon>
    </lineage>
</organism>
<dbReference type="EMBL" id="CAJNOT010003697">
    <property type="protein sequence ID" value="CAF1396192.1"/>
    <property type="molecule type" value="Genomic_DNA"/>
</dbReference>
<dbReference type="PANTHER" id="PTHR46825">
    <property type="entry name" value="D-ALANYL-D-ALANINE-CARBOXYPEPTIDASE/ENDOPEPTIDASE AMPH"/>
    <property type="match status" value="1"/>
</dbReference>
<dbReference type="Pfam" id="PF00144">
    <property type="entry name" value="Beta-lactamase"/>
    <property type="match status" value="1"/>
</dbReference>
<accession>A0A815KIJ8</accession>
<evidence type="ECO:0000259" key="1">
    <source>
        <dbReference type="Pfam" id="PF00144"/>
    </source>
</evidence>
<dbReference type="AlphaFoldDB" id="A0A815KIJ8"/>
<evidence type="ECO:0000313" key="3">
    <source>
        <dbReference type="Proteomes" id="UP000663864"/>
    </source>
</evidence>
<dbReference type="InterPro" id="IPR012338">
    <property type="entry name" value="Beta-lactam/transpept-like"/>
</dbReference>
<comment type="caution">
    <text evidence="2">The sequence shown here is derived from an EMBL/GenBank/DDBJ whole genome shotgun (WGS) entry which is preliminary data.</text>
</comment>
<feature type="domain" description="Beta-lactamase-related" evidence="1">
    <location>
        <begin position="1"/>
        <end position="304"/>
    </location>
</feature>
<proteinExistence type="predicted"/>
<dbReference type="SUPFAM" id="SSF56601">
    <property type="entry name" value="beta-lactamase/transpeptidase-like"/>
    <property type="match status" value="1"/>
</dbReference>
<name>A0A815KIJ8_9BILA</name>
<dbReference type="PANTHER" id="PTHR46825:SF9">
    <property type="entry name" value="BETA-LACTAMASE-RELATED DOMAIN-CONTAINING PROTEIN"/>
    <property type="match status" value="1"/>
</dbReference>